<accession>A0ABY4AUW1</accession>
<evidence type="ECO:0000313" key="3">
    <source>
        <dbReference type="Proteomes" id="UP000831304"/>
    </source>
</evidence>
<organism evidence="2 3">
    <name type="scientific">Agromyces soli</name>
    <dbReference type="NCBI Taxonomy" id="659012"/>
    <lineage>
        <taxon>Bacteria</taxon>
        <taxon>Bacillati</taxon>
        <taxon>Actinomycetota</taxon>
        <taxon>Actinomycetes</taxon>
        <taxon>Micrococcales</taxon>
        <taxon>Microbacteriaceae</taxon>
        <taxon>Agromyces</taxon>
    </lineage>
</organism>
<dbReference type="InterPro" id="IPR024072">
    <property type="entry name" value="DHFR-like_dom_sf"/>
</dbReference>
<reference evidence="2 3" key="1">
    <citation type="submission" date="2022-03" db="EMBL/GenBank/DDBJ databases">
        <title>Agromyces sp. isolated from the gut of P. brevitarsis seulensis larvae.</title>
        <authorList>
            <person name="Won M."/>
            <person name="Kwon S.-W."/>
        </authorList>
    </citation>
    <scope>NUCLEOTIDE SEQUENCE [LARGE SCALE GENOMIC DNA]</scope>
    <source>
        <strain evidence="2 3">KACC 16215</strain>
    </source>
</reference>
<dbReference type="PANTHER" id="PTHR38011:SF11">
    <property type="entry name" value="2,5-DIAMINO-6-RIBOSYLAMINO-4(3H)-PYRIMIDINONE 5'-PHOSPHATE REDUCTASE"/>
    <property type="match status" value="1"/>
</dbReference>
<dbReference type="PANTHER" id="PTHR38011">
    <property type="entry name" value="DIHYDROFOLATE REDUCTASE FAMILY PROTEIN (AFU_ORTHOLOGUE AFUA_8G06820)"/>
    <property type="match status" value="1"/>
</dbReference>
<dbReference type="EMBL" id="CP094533">
    <property type="protein sequence ID" value="UOE26966.1"/>
    <property type="molecule type" value="Genomic_DNA"/>
</dbReference>
<evidence type="ECO:0000259" key="1">
    <source>
        <dbReference type="Pfam" id="PF01872"/>
    </source>
</evidence>
<dbReference type="Gene3D" id="3.40.430.10">
    <property type="entry name" value="Dihydrofolate Reductase, subunit A"/>
    <property type="match status" value="1"/>
</dbReference>
<dbReference type="SUPFAM" id="SSF53597">
    <property type="entry name" value="Dihydrofolate reductase-like"/>
    <property type="match status" value="1"/>
</dbReference>
<feature type="domain" description="Bacterial bifunctional deaminase-reductase C-terminal" evidence="1">
    <location>
        <begin position="6"/>
        <end position="178"/>
    </location>
</feature>
<proteinExistence type="predicted"/>
<dbReference type="RefSeq" id="WP_243569814.1">
    <property type="nucleotide sequence ID" value="NZ_BAAARD010000011.1"/>
</dbReference>
<gene>
    <name evidence="2" type="ORF">MTP13_04040</name>
</gene>
<dbReference type="Proteomes" id="UP000831304">
    <property type="component" value="Chromosome"/>
</dbReference>
<name>A0ABY4AUW1_9MICO</name>
<dbReference type="Pfam" id="PF01872">
    <property type="entry name" value="RibD_C"/>
    <property type="match status" value="1"/>
</dbReference>
<dbReference type="InterPro" id="IPR002734">
    <property type="entry name" value="RibDG_C"/>
</dbReference>
<keyword evidence="3" id="KW-1185">Reference proteome</keyword>
<sequence length="184" mass="20551">MAALLYSTNCSLDGYITDEQGSFDFSEPSPDQHQFINDRMRTVGTHLYGRRLYEVMRVWEDFDPTELSPVEADFQEIWRATDKIVYSATLDEASTPRTTLERSFDAQAVREFARTAEADVLVGGAMLAAEALRAGIVDELSLYVAPCLLGGGAKALPDGVRQQLRLFDTRRFDNGVVVVTYLRA</sequence>
<evidence type="ECO:0000313" key="2">
    <source>
        <dbReference type="EMBL" id="UOE26966.1"/>
    </source>
</evidence>
<protein>
    <submittedName>
        <fullName evidence="2">Dihydrofolate reductase family protein</fullName>
    </submittedName>
</protein>
<dbReference type="InterPro" id="IPR050765">
    <property type="entry name" value="Riboflavin_Biosynth_HTPR"/>
</dbReference>